<dbReference type="EMBL" id="WUMK01000003">
    <property type="protein sequence ID" value="MXN45220.1"/>
    <property type="molecule type" value="Genomic_DNA"/>
</dbReference>
<dbReference type="Pfam" id="PF20256">
    <property type="entry name" value="MoCoBD_2"/>
    <property type="match status" value="2"/>
</dbReference>
<dbReference type="GO" id="GO:0016491">
    <property type="term" value="F:oxidoreductase activity"/>
    <property type="evidence" value="ECO:0007669"/>
    <property type="project" value="InterPro"/>
</dbReference>
<keyword evidence="3" id="KW-1185">Reference proteome</keyword>
<dbReference type="InterPro" id="IPR006311">
    <property type="entry name" value="TAT_signal"/>
</dbReference>
<dbReference type="InterPro" id="IPR008274">
    <property type="entry name" value="AldOxase/xan_DH_MoCoBD1"/>
</dbReference>
<dbReference type="RefSeq" id="WP_160858322.1">
    <property type="nucleotide sequence ID" value="NZ_WUMK01000003.1"/>
</dbReference>
<dbReference type="Proteomes" id="UP000435802">
    <property type="component" value="Unassembled WGS sequence"/>
</dbReference>
<dbReference type="PANTHER" id="PTHR47495">
    <property type="entry name" value="ALDEHYDE DEHYDROGENASE"/>
    <property type="match status" value="1"/>
</dbReference>
<dbReference type="SMART" id="SM01008">
    <property type="entry name" value="Ald_Xan_dh_C"/>
    <property type="match status" value="1"/>
</dbReference>
<organism evidence="2 3">
    <name type="scientific">Shinella kummerowiae</name>
    <dbReference type="NCBI Taxonomy" id="417745"/>
    <lineage>
        <taxon>Bacteria</taxon>
        <taxon>Pseudomonadati</taxon>
        <taxon>Pseudomonadota</taxon>
        <taxon>Alphaproteobacteria</taxon>
        <taxon>Hyphomicrobiales</taxon>
        <taxon>Rhizobiaceae</taxon>
        <taxon>Shinella</taxon>
    </lineage>
</organism>
<sequence>MTIHDITTSRRGFLAGAGLVIGVAIAPKFLSAAPTGVPAGGAAELKPMNAFVKIGTDDTVTVLSKHIEFGQGPFTGLATLVAEELDADWSQMRAVHSPTDNKIYANLAFGLQGTGGSSSIANAYEQMRKAGATARAMLIAAAAEEWSVPAAEITVEKGRLKHAGSSRESGFGAFADKAATQTVPQDPKLKDPKDFVLIGTDLPKLDTVGKTNGTAIFTLDITPEGLLTAIVAHPKHFGATVKSFDDSEARKVRGVVDVKQIPQGIAVYADNTFSALKGRDALKVEWDLAKAETRSSAELAAEYVRHFNEPGLEAANTGNVDEAFRQDGLQTVEAEIVFPFLAHAPMEPLDAVFIKATDGSVDIYNGAQFPGFDQQVAAEILKLDEAKVRVNTQLAGGSFGRKAQFGSPYMQEAAMVYAAVGGDRPLKHMWTREDDIQGGFYRPMYAHKMRGAIDAEGRITAWEQVIVGQSIMAKADLDSTSVEGASNLPYRIPNLKVTSHNVTLPIPPLWWRSVGHTHTGFAVETFVDELLARVGRDPVEGRLALLDKESRHAGVLRKAAEMADWGSTPPEGRARGVAVVESFGSFVAQVAEVSVGADGAPRVHKVWCAVDCGVAVNPNIIKAQMEGGIGYGLGAVLFDAITLGKGGRIMQSNFHDYRSIRINEMPDVAVEIIKSVESPTGVGEPGVPPVGPAVANAWRKLTNAPVRQLPIVSLISA</sequence>
<dbReference type="InterPro" id="IPR000674">
    <property type="entry name" value="Ald_Oxase/Xan_DH_a/b"/>
</dbReference>
<dbReference type="OrthoDB" id="9767994at2"/>
<protein>
    <submittedName>
        <fullName evidence="2">Molybdopterin-dependent oxidoreductase</fullName>
    </submittedName>
</protein>
<dbReference type="SUPFAM" id="SSF56003">
    <property type="entry name" value="Molybdenum cofactor-binding domain"/>
    <property type="match status" value="2"/>
</dbReference>
<dbReference type="PROSITE" id="PS51318">
    <property type="entry name" value="TAT"/>
    <property type="match status" value="1"/>
</dbReference>
<dbReference type="Gene3D" id="3.90.1170.50">
    <property type="entry name" value="Aldehyde oxidase/xanthine dehydrogenase, a/b hammerhead"/>
    <property type="match status" value="1"/>
</dbReference>
<evidence type="ECO:0000313" key="2">
    <source>
        <dbReference type="EMBL" id="MXN45220.1"/>
    </source>
</evidence>
<dbReference type="InterPro" id="IPR012368">
    <property type="entry name" value="OxRdtase_Mopterin-bd_su_IorB"/>
</dbReference>
<dbReference type="Pfam" id="PF02738">
    <property type="entry name" value="MoCoBD_1"/>
    <property type="match status" value="1"/>
</dbReference>
<comment type="caution">
    <text evidence="2">The sequence shown here is derived from an EMBL/GenBank/DDBJ whole genome shotgun (WGS) entry which is preliminary data.</text>
</comment>
<dbReference type="InterPro" id="IPR046867">
    <property type="entry name" value="AldOxase/xan_DH_MoCoBD2"/>
</dbReference>
<dbReference type="Gene3D" id="3.30.365.10">
    <property type="entry name" value="Aldehyde oxidase/xanthine dehydrogenase, molybdopterin binding domain"/>
    <property type="match status" value="4"/>
</dbReference>
<evidence type="ECO:0000313" key="3">
    <source>
        <dbReference type="Proteomes" id="UP000435802"/>
    </source>
</evidence>
<dbReference type="PIRSF" id="PIRSF036389">
    <property type="entry name" value="IOR_B"/>
    <property type="match status" value="1"/>
</dbReference>
<dbReference type="InterPro" id="IPR052516">
    <property type="entry name" value="N-heterocyclic_Hydroxylase"/>
</dbReference>
<dbReference type="AlphaFoldDB" id="A0A6N8SES4"/>
<gene>
    <name evidence="2" type="ORF">GR138_08465</name>
</gene>
<dbReference type="PANTHER" id="PTHR47495:SF2">
    <property type="entry name" value="ALDEHYDE DEHYDROGENASE"/>
    <property type="match status" value="1"/>
</dbReference>
<reference evidence="2 3" key="1">
    <citation type="submission" date="2019-12" db="EMBL/GenBank/DDBJ databases">
        <title>Shinella kummerowiae sp. nov., a symbiotic bacterium isolated from root nodules of the herbal legume Kummerowia stipulacea.</title>
        <authorList>
            <person name="Gao J."/>
        </authorList>
    </citation>
    <scope>NUCLEOTIDE SEQUENCE [LARGE SCALE GENOMIC DNA]</scope>
    <source>
        <strain evidence="2 3">CCBAU 25048</strain>
    </source>
</reference>
<accession>A0A6N8SES4</accession>
<dbReference type="InterPro" id="IPR037165">
    <property type="entry name" value="AldOxase/xan_DH_Mopterin-bd_sf"/>
</dbReference>
<name>A0A6N8SES4_9HYPH</name>
<proteinExistence type="predicted"/>
<feature type="domain" description="Aldehyde oxidase/xanthine dehydrogenase a/b hammerhead" evidence="1">
    <location>
        <begin position="212"/>
        <end position="290"/>
    </location>
</feature>
<evidence type="ECO:0000259" key="1">
    <source>
        <dbReference type="SMART" id="SM01008"/>
    </source>
</evidence>